<evidence type="ECO:0000313" key="1">
    <source>
        <dbReference type="Proteomes" id="UP000887574"/>
    </source>
</evidence>
<sequence>MKWAQTKSGGKKPWLSFQKFFFRANVSTCPRNAQKKLGIITSSKDEGEALMTLSRYTDSITDARGQKFNADFHCEETEKLRLQHRLKVVQ</sequence>
<dbReference type="Proteomes" id="UP000887574">
    <property type="component" value="Unplaced"/>
</dbReference>
<proteinExistence type="predicted"/>
<reference evidence="2" key="1">
    <citation type="submission" date="2022-11" db="UniProtKB">
        <authorList>
            <consortium name="WormBaseParasite"/>
        </authorList>
    </citation>
    <scope>IDENTIFICATION</scope>
</reference>
<accession>A0A915DDV5</accession>
<keyword evidence="1" id="KW-1185">Reference proteome</keyword>
<evidence type="ECO:0000313" key="2">
    <source>
        <dbReference type="WBParaSite" id="jg18568"/>
    </source>
</evidence>
<dbReference type="WBParaSite" id="jg18568">
    <property type="protein sequence ID" value="jg18568"/>
    <property type="gene ID" value="jg18568"/>
</dbReference>
<organism evidence="1 2">
    <name type="scientific">Ditylenchus dipsaci</name>
    <dbReference type="NCBI Taxonomy" id="166011"/>
    <lineage>
        <taxon>Eukaryota</taxon>
        <taxon>Metazoa</taxon>
        <taxon>Ecdysozoa</taxon>
        <taxon>Nematoda</taxon>
        <taxon>Chromadorea</taxon>
        <taxon>Rhabditida</taxon>
        <taxon>Tylenchina</taxon>
        <taxon>Tylenchomorpha</taxon>
        <taxon>Sphaerularioidea</taxon>
        <taxon>Anguinidae</taxon>
        <taxon>Anguininae</taxon>
        <taxon>Ditylenchus</taxon>
    </lineage>
</organism>
<dbReference type="AlphaFoldDB" id="A0A915DDV5"/>
<name>A0A915DDV5_9BILA</name>
<protein>
    <submittedName>
        <fullName evidence="2">Uncharacterized protein</fullName>
    </submittedName>
</protein>